<dbReference type="InterPro" id="IPR034660">
    <property type="entry name" value="DinB/YfiT-like"/>
</dbReference>
<sequence length="165" mass="18021">MSEKIVADVLGTSPRLRQAVEGLDETALHWKAAPDRWSVAEVLGHLTDHSVVVSFRIRAVLAGSTERLPALAQDAWVDGQRTNESSAAGILEDFEALLRYNTRLLARLQPHEWAKSGVNAQGTTVSVADIARGFAAHVERHLGQIDRIRQARAEANEGVRPEVSS</sequence>
<dbReference type="RefSeq" id="WP_141446344.1">
    <property type="nucleotide sequence ID" value="NZ_CP041217.1"/>
</dbReference>
<organism evidence="2 3">
    <name type="scientific">Saccharibacillus brassicae</name>
    <dbReference type="NCBI Taxonomy" id="2583377"/>
    <lineage>
        <taxon>Bacteria</taxon>
        <taxon>Bacillati</taxon>
        <taxon>Bacillota</taxon>
        <taxon>Bacilli</taxon>
        <taxon>Bacillales</taxon>
        <taxon>Paenibacillaceae</taxon>
        <taxon>Saccharibacillus</taxon>
    </lineage>
</organism>
<dbReference type="InterPro" id="IPR024775">
    <property type="entry name" value="DinB-like"/>
</dbReference>
<evidence type="ECO:0000313" key="2">
    <source>
        <dbReference type="EMBL" id="QDH19958.1"/>
    </source>
</evidence>
<reference evidence="2 3" key="1">
    <citation type="submission" date="2019-06" db="EMBL/GenBank/DDBJ databases">
        <title>Saccharibacillus brassicae sp. nov., an endophytic bacterium isolated from Chinese cabbage seeds (Brassica pekinensis).</title>
        <authorList>
            <person name="Jiang L."/>
            <person name="Lee J."/>
            <person name="Kim S.W."/>
        </authorList>
    </citation>
    <scope>NUCLEOTIDE SEQUENCE [LARGE SCALE GENOMIC DNA]</scope>
    <source>
        <strain evidence="3">KCTC 43072 / ATSA2</strain>
    </source>
</reference>
<dbReference type="Pfam" id="PF12867">
    <property type="entry name" value="DinB_2"/>
    <property type="match status" value="1"/>
</dbReference>
<accession>A0A4Y6UTQ3</accession>
<feature type="domain" description="DinB-like" evidence="1">
    <location>
        <begin position="15"/>
        <end position="145"/>
    </location>
</feature>
<gene>
    <name evidence="2" type="ORF">FFV09_03220</name>
</gene>
<name>A0A4Y6UTQ3_SACBS</name>
<dbReference type="EMBL" id="CP041217">
    <property type="protein sequence ID" value="QDH19958.1"/>
    <property type="molecule type" value="Genomic_DNA"/>
</dbReference>
<dbReference type="Proteomes" id="UP000316968">
    <property type="component" value="Chromosome"/>
</dbReference>
<dbReference type="AlphaFoldDB" id="A0A4Y6UTQ3"/>
<keyword evidence="3" id="KW-1185">Reference proteome</keyword>
<evidence type="ECO:0000259" key="1">
    <source>
        <dbReference type="Pfam" id="PF12867"/>
    </source>
</evidence>
<dbReference type="KEGG" id="saca:FFV09_03220"/>
<dbReference type="OrthoDB" id="2853529at2"/>
<dbReference type="SUPFAM" id="SSF109854">
    <property type="entry name" value="DinB/YfiT-like putative metalloenzymes"/>
    <property type="match status" value="1"/>
</dbReference>
<evidence type="ECO:0000313" key="3">
    <source>
        <dbReference type="Proteomes" id="UP000316968"/>
    </source>
</evidence>
<protein>
    <submittedName>
        <fullName evidence="2">DinB family protein</fullName>
    </submittedName>
</protein>
<proteinExistence type="predicted"/>
<dbReference type="Gene3D" id="1.20.120.450">
    <property type="entry name" value="dinb family like domain"/>
    <property type="match status" value="1"/>
</dbReference>